<dbReference type="PANTHER" id="PTHR24198:SF165">
    <property type="entry name" value="ANKYRIN REPEAT-CONTAINING PROTEIN-RELATED"/>
    <property type="match status" value="1"/>
</dbReference>
<dbReference type="AlphaFoldDB" id="A0A6H5IZG5"/>
<dbReference type="SUPFAM" id="SSF48403">
    <property type="entry name" value="Ankyrin repeat"/>
    <property type="match status" value="2"/>
</dbReference>
<keyword evidence="2 3" id="KW-0040">ANK repeat</keyword>
<proteinExistence type="predicted"/>
<accession>A0A6H5IZG5</accession>
<name>A0A6H5IZG5_9HYME</name>
<evidence type="ECO:0000256" key="3">
    <source>
        <dbReference type="PROSITE-ProRule" id="PRU00023"/>
    </source>
</evidence>
<evidence type="ECO:0000256" key="4">
    <source>
        <dbReference type="SAM" id="MobiDB-lite"/>
    </source>
</evidence>
<dbReference type="SMART" id="SM00248">
    <property type="entry name" value="ANK"/>
    <property type="match status" value="10"/>
</dbReference>
<evidence type="ECO:0000313" key="6">
    <source>
        <dbReference type="Proteomes" id="UP000479190"/>
    </source>
</evidence>
<feature type="repeat" description="ANK" evidence="3">
    <location>
        <begin position="636"/>
        <end position="668"/>
    </location>
</feature>
<feature type="repeat" description="ANK" evidence="3">
    <location>
        <begin position="74"/>
        <end position="106"/>
    </location>
</feature>
<dbReference type="InterPro" id="IPR002110">
    <property type="entry name" value="Ankyrin_rpt"/>
</dbReference>
<evidence type="ECO:0000256" key="1">
    <source>
        <dbReference type="ARBA" id="ARBA00022737"/>
    </source>
</evidence>
<reference evidence="5 6" key="1">
    <citation type="submission" date="2020-02" db="EMBL/GenBank/DDBJ databases">
        <authorList>
            <person name="Ferguson B K."/>
        </authorList>
    </citation>
    <scope>NUCLEOTIDE SEQUENCE [LARGE SCALE GENOMIC DNA]</scope>
</reference>
<keyword evidence="6" id="KW-1185">Reference proteome</keyword>
<gene>
    <name evidence="5" type="ORF">TBRA_LOCUS14323</name>
</gene>
<dbReference type="Proteomes" id="UP000479190">
    <property type="component" value="Unassembled WGS sequence"/>
</dbReference>
<dbReference type="OrthoDB" id="496981at2759"/>
<protein>
    <submittedName>
        <fullName evidence="5">Uncharacterized protein</fullName>
    </submittedName>
</protein>
<feature type="region of interest" description="Disordered" evidence="4">
    <location>
        <begin position="864"/>
        <end position="895"/>
    </location>
</feature>
<evidence type="ECO:0000256" key="2">
    <source>
        <dbReference type="ARBA" id="ARBA00023043"/>
    </source>
</evidence>
<dbReference type="EMBL" id="CADCXV010001216">
    <property type="protein sequence ID" value="CAB0042719.1"/>
    <property type="molecule type" value="Genomic_DNA"/>
</dbReference>
<keyword evidence="1" id="KW-0677">Repeat</keyword>
<feature type="compositionally biased region" description="Basic and acidic residues" evidence="4">
    <location>
        <begin position="867"/>
        <end position="876"/>
    </location>
</feature>
<organism evidence="5 6">
    <name type="scientific">Trichogramma brassicae</name>
    <dbReference type="NCBI Taxonomy" id="86971"/>
    <lineage>
        <taxon>Eukaryota</taxon>
        <taxon>Metazoa</taxon>
        <taxon>Ecdysozoa</taxon>
        <taxon>Arthropoda</taxon>
        <taxon>Hexapoda</taxon>
        <taxon>Insecta</taxon>
        <taxon>Pterygota</taxon>
        <taxon>Neoptera</taxon>
        <taxon>Endopterygota</taxon>
        <taxon>Hymenoptera</taxon>
        <taxon>Apocrita</taxon>
        <taxon>Proctotrupomorpha</taxon>
        <taxon>Chalcidoidea</taxon>
        <taxon>Trichogrammatidae</taxon>
        <taxon>Trichogramma</taxon>
    </lineage>
</organism>
<dbReference type="InterPro" id="IPR036770">
    <property type="entry name" value="Ankyrin_rpt-contain_sf"/>
</dbReference>
<dbReference type="PROSITE" id="PS50088">
    <property type="entry name" value="ANK_REPEAT"/>
    <property type="match status" value="5"/>
</dbReference>
<sequence length="1021" mass="115593">MGGLLNSAAKAPLVDLLIETGYKDEPDVDQDGKPLWLRNTAVHTVREINIKYESAVRKLFKIYDRFDVNYTNDCGDTHFHVACKYGLEDVVEKFLELGQDPNLFENCDSESPLTLAVRSGHKDVALLLLRNGADPNSANEKGWTIMHFLCKEYYDVEPLKMLFEICDESNQPLQVDAKDKFGRTPLQWAVARLLPNTVEVLLDRGADLSGFVFPAESDFGSNVYGLYKSKSGALLIAEHLKKRGYELDRSDALTVMNFFAKNGLSDKSSNLEEFSNDHEEKFESMLKNIEIRPSLTLYELFRMRSDEAAKLVTAADYYELACSGKLRELIDEYRKACDLRLCDITSRRFCRRWALNSFLELTRYRLPILCCELIIDHSLTNGDLFNICLAAEGQSHEDSKKIPTPSLSCVFARVASAVARSNDTIDIIVGRYSQYTLRHRGVNIKRFSRRVFFSARARDRCNMAQDDRACSRKLKSLRQGVDWENEAQRDDLYEQLYELIRDWEGRYPDLRDVFRPEEIDWLLMESVRSENREMDAEPLVDFVVRCGYKDEAATADDGNARRTTALHYAIGYRFLCVVRGLFQIYDRYDVNYVDEESGLTHFHAACVAGYEAAVRRFLELGRVDPNCRPAGAAAAADDPPLHLALTHHRREVTKLLLKHGADPNLANAKGSTALHVMCEEHVDYDLADILFDFGGDHECGPVLVDARDREGNAPLHLALRHGHRNLTKLLLARGADPNIVNEAGETPLHVNCQRYRDDDLAELFFKVNDEIERTQVVRVNVEDKLGPSSFPPRVNFARGSSRASTRPSSISNSVWPWALCWSSGISSAEDTPWTRRRPDDHASLRELRIVREVVGGSRGTMARRRGVRENGQKADDTSESVAVRADPAASRGGRQADYLQGLPQGRALAEAVVPAAQAHRRLRPAPVREGVERIFPAMGVGSVAEADGPSVADSLLRENHQAIDESRFVAYLLGRCESRFVTNHYDFCINYINSEIYCFLFFCFQMNIETNDRRTAHVHDI</sequence>
<evidence type="ECO:0000313" key="5">
    <source>
        <dbReference type="EMBL" id="CAB0042719.1"/>
    </source>
</evidence>
<dbReference type="PANTHER" id="PTHR24198">
    <property type="entry name" value="ANKYRIN REPEAT AND PROTEIN KINASE DOMAIN-CONTAINING PROTEIN"/>
    <property type="match status" value="1"/>
</dbReference>
<dbReference type="Gene3D" id="1.25.40.20">
    <property type="entry name" value="Ankyrin repeat-containing domain"/>
    <property type="match status" value="3"/>
</dbReference>
<feature type="repeat" description="ANK" evidence="3">
    <location>
        <begin position="710"/>
        <end position="742"/>
    </location>
</feature>
<feature type="repeat" description="ANK" evidence="3">
    <location>
        <begin position="181"/>
        <end position="209"/>
    </location>
</feature>
<feature type="repeat" description="ANK" evidence="3">
    <location>
        <begin position="108"/>
        <end position="140"/>
    </location>
</feature>
<dbReference type="Pfam" id="PF12796">
    <property type="entry name" value="Ank_2"/>
    <property type="match status" value="2"/>
</dbReference>
<dbReference type="PROSITE" id="PS50297">
    <property type="entry name" value="ANK_REP_REGION"/>
    <property type="match status" value="4"/>
</dbReference>